<dbReference type="Proteomes" id="UP000092403">
    <property type="component" value="Unassembled WGS sequence"/>
</dbReference>
<dbReference type="SUPFAM" id="SSF50447">
    <property type="entry name" value="Translation proteins"/>
    <property type="match status" value="1"/>
</dbReference>
<dbReference type="Pfam" id="PF00009">
    <property type="entry name" value="GTP_EFTU"/>
    <property type="match status" value="1"/>
</dbReference>
<gene>
    <name evidence="8 12" type="primary">infB</name>
    <name evidence="11" type="ORF">APG10_01211</name>
    <name evidence="12" type="ORF">APG11_01058</name>
    <name evidence="13" type="ORF">APG12_00993</name>
</gene>
<dbReference type="Proteomes" id="UP000092401">
    <property type="component" value="Unassembled WGS sequence"/>
</dbReference>
<dbReference type="PROSITE" id="PS51722">
    <property type="entry name" value="G_TR_2"/>
    <property type="match status" value="1"/>
</dbReference>
<proteinExistence type="inferred from homology"/>
<evidence type="ECO:0000256" key="8">
    <source>
        <dbReference type="HAMAP-Rule" id="MF_00100"/>
    </source>
</evidence>
<dbReference type="PRINTS" id="PR00315">
    <property type="entry name" value="ELONGATNFCT"/>
</dbReference>
<evidence type="ECO:0000256" key="4">
    <source>
        <dbReference type="ARBA" id="ARBA00022741"/>
    </source>
</evidence>
<dbReference type="InterPro" id="IPR023115">
    <property type="entry name" value="TIF_IF2_dom3"/>
</dbReference>
<keyword evidence="6 8" id="KW-0342">GTP-binding</keyword>
<organism evidence="12 14">
    <name type="scientific">Candidatus Methanofastidiosum methylothiophilum</name>
    <dbReference type="NCBI Taxonomy" id="1705564"/>
    <lineage>
        <taxon>Archaea</taxon>
        <taxon>Methanobacteriati</taxon>
        <taxon>Methanobacteriota</taxon>
        <taxon>Stenosarchaea group</taxon>
        <taxon>Candidatus Methanofastidiosia</taxon>
        <taxon>Candidatus Methanofastidiosales</taxon>
        <taxon>Candidatus Methanofastidiosaceae</taxon>
        <taxon>Candidatus Methanofastidiosum</taxon>
    </lineage>
</organism>
<feature type="domain" description="Tr-type G" evidence="10">
    <location>
        <begin position="2"/>
        <end position="218"/>
    </location>
</feature>
<dbReference type="PANTHER" id="PTHR43381:SF4">
    <property type="entry name" value="EUKARYOTIC TRANSLATION INITIATION FACTOR 5B"/>
    <property type="match status" value="1"/>
</dbReference>
<dbReference type="EMBL" id="LNJC01000018">
    <property type="protein sequence ID" value="KYC50174.1"/>
    <property type="molecule type" value="Genomic_DNA"/>
</dbReference>
<evidence type="ECO:0000256" key="9">
    <source>
        <dbReference type="RuleBase" id="RU000644"/>
    </source>
</evidence>
<dbReference type="Gene3D" id="2.40.30.10">
    <property type="entry name" value="Translation factors"/>
    <property type="match status" value="2"/>
</dbReference>
<keyword evidence="3 8" id="KW-0396">Initiation factor</keyword>
<dbReference type="InterPro" id="IPR000795">
    <property type="entry name" value="T_Tr_GTP-bd_dom"/>
</dbReference>
<dbReference type="EMBL" id="LNGF01000021">
    <property type="protein sequence ID" value="KYC47558.1"/>
    <property type="molecule type" value="Genomic_DNA"/>
</dbReference>
<keyword evidence="4 8" id="KW-0547">Nucleotide-binding</keyword>
<dbReference type="NCBIfam" id="TIGR00491">
    <property type="entry name" value="aIF-2"/>
    <property type="match status" value="1"/>
</dbReference>
<evidence type="ECO:0000256" key="6">
    <source>
        <dbReference type="ARBA" id="ARBA00023134"/>
    </source>
</evidence>
<dbReference type="InterPro" id="IPR009000">
    <property type="entry name" value="Transl_B-barrel_sf"/>
</dbReference>
<dbReference type="SUPFAM" id="SSF52540">
    <property type="entry name" value="P-loop containing nucleoside triphosphate hydrolases"/>
    <property type="match status" value="1"/>
</dbReference>
<evidence type="ECO:0000259" key="10">
    <source>
        <dbReference type="PROSITE" id="PS51722"/>
    </source>
</evidence>
<dbReference type="InterPro" id="IPR015760">
    <property type="entry name" value="TIF_IF2"/>
</dbReference>
<comment type="similarity">
    <text evidence="1 8 9">Belongs to the TRAFAC class translation factor GTPase superfamily. Classic translation factor GTPase family. IF-2 subfamily.</text>
</comment>
<dbReference type="InterPro" id="IPR004544">
    <property type="entry name" value="TF_aIF-2_arc"/>
</dbReference>
<evidence type="ECO:0000256" key="1">
    <source>
        <dbReference type="ARBA" id="ARBA00007733"/>
    </source>
</evidence>
<dbReference type="Gene3D" id="3.40.50.300">
    <property type="entry name" value="P-loop containing nucleotide triphosphate hydrolases"/>
    <property type="match status" value="1"/>
</dbReference>
<evidence type="ECO:0000256" key="3">
    <source>
        <dbReference type="ARBA" id="ARBA00022540"/>
    </source>
</evidence>
<dbReference type="FunFam" id="3.40.50.10050:FF:000001">
    <property type="entry name" value="Translation initiation factor IF-2"/>
    <property type="match status" value="1"/>
</dbReference>
<accession>A0A150IZR6</accession>
<dbReference type="AlphaFoldDB" id="A0A150IRQ7"/>
<dbReference type="SUPFAM" id="SSF52156">
    <property type="entry name" value="Initiation factor IF2/eIF5b, domain 3"/>
    <property type="match status" value="1"/>
</dbReference>
<comment type="caution">
    <text evidence="12">The sequence shown here is derived from an EMBL/GenBank/DDBJ whole genome shotgun (WGS) entry which is preliminary data.</text>
</comment>
<dbReference type="HAMAP" id="MF_00100_A">
    <property type="entry name" value="IF_2_A"/>
    <property type="match status" value="1"/>
</dbReference>
<dbReference type="NCBIfam" id="TIGR00231">
    <property type="entry name" value="small_GTP"/>
    <property type="match status" value="1"/>
</dbReference>
<evidence type="ECO:0000313" key="15">
    <source>
        <dbReference type="Proteomes" id="UP000092401"/>
    </source>
</evidence>
<feature type="binding site" evidence="8">
    <location>
        <begin position="11"/>
        <end position="18"/>
    </location>
    <ligand>
        <name>GTP</name>
        <dbReference type="ChEBI" id="CHEBI:37565"/>
    </ligand>
</feature>
<dbReference type="GO" id="GO:0003743">
    <property type="term" value="F:translation initiation factor activity"/>
    <property type="evidence" value="ECO:0007669"/>
    <property type="project" value="UniProtKB-UniRule"/>
</dbReference>
<evidence type="ECO:0000313" key="13">
    <source>
        <dbReference type="EMBL" id="KYC50174.1"/>
    </source>
</evidence>
<dbReference type="NCBIfam" id="NF003078">
    <property type="entry name" value="PRK04004.1"/>
    <property type="match status" value="1"/>
</dbReference>
<protein>
    <recommendedName>
        <fullName evidence="2 8">Probable translation initiation factor IF-2</fullName>
    </recommendedName>
</protein>
<dbReference type="InterPro" id="IPR036925">
    <property type="entry name" value="TIF_IF2_dom3_sf"/>
</dbReference>
<feature type="binding site" evidence="8">
    <location>
        <begin position="73"/>
        <end position="77"/>
    </location>
    <ligand>
        <name>GTP</name>
        <dbReference type="ChEBI" id="CHEBI:37565"/>
    </ligand>
</feature>
<dbReference type="InterPro" id="IPR029459">
    <property type="entry name" value="EFTU-type"/>
</dbReference>
<dbReference type="GO" id="GO:0005737">
    <property type="term" value="C:cytoplasm"/>
    <property type="evidence" value="ECO:0007669"/>
    <property type="project" value="TreeGrafter"/>
</dbReference>
<evidence type="ECO:0000256" key="2">
    <source>
        <dbReference type="ARBA" id="ARBA00020166"/>
    </source>
</evidence>
<accession>A0A150IJD1</accession>
<feature type="binding site" evidence="8">
    <location>
        <begin position="127"/>
        <end position="130"/>
    </location>
    <ligand>
        <name>GTP</name>
        <dbReference type="ChEBI" id="CHEBI:37565"/>
    </ligand>
</feature>
<evidence type="ECO:0000256" key="7">
    <source>
        <dbReference type="ARBA" id="ARBA00024852"/>
    </source>
</evidence>
<dbReference type="InterPro" id="IPR027417">
    <property type="entry name" value="P-loop_NTPase"/>
</dbReference>
<evidence type="ECO:0000256" key="5">
    <source>
        <dbReference type="ARBA" id="ARBA00022917"/>
    </source>
</evidence>
<dbReference type="CDD" id="cd01887">
    <property type="entry name" value="IF2_eIF5B"/>
    <property type="match status" value="1"/>
</dbReference>
<evidence type="ECO:0000313" key="11">
    <source>
        <dbReference type="EMBL" id="KYC45067.1"/>
    </source>
</evidence>
<dbReference type="CDD" id="cd03703">
    <property type="entry name" value="aeIF5B_II"/>
    <property type="match status" value="1"/>
</dbReference>
<dbReference type="GO" id="GO:0005525">
    <property type="term" value="F:GTP binding"/>
    <property type="evidence" value="ECO:0007669"/>
    <property type="project" value="UniProtKB-KW"/>
</dbReference>
<name>A0A150IRQ7_9EURY</name>
<dbReference type="Pfam" id="PF14578">
    <property type="entry name" value="GTP_EFTU_D4"/>
    <property type="match status" value="1"/>
</dbReference>
<dbReference type="Proteomes" id="UP000091929">
    <property type="component" value="Unassembled WGS sequence"/>
</dbReference>
<dbReference type="Pfam" id="PF11987">
    <property type="entry name" value="IF-2"/>
    <property type="match status" value="1"/>
</dbReference>
<dbReference type="CDD" id="cd16266">
    <property type="entry name" value="IF2_aeIF5B_IV"/>
    <property type="match status" value="1"/>
</dbReference>
<evidence type="ECO:0000313" key="12">
    <source>
        <dbReference type="EMBL" id="KYC47558.1"/>
    </source>
</evidence>
<dbReference type="Gene3D" id="3.40.50.10050">
    <property type="entry name" value="Translation initiation factor IF- 2, domain 3"/>
    <property type="match status" value="1"/>
</dbReference>
<accession>A0A150IRQ7</accession>
<dbReference type="PATRIC" id="fig|1706436.3.peg.1226"/>
<dbReference type="FunFam" id="3.40.50.300:FF:000112">
    <property type="entry name" value="Eukaryotic translation initiation factor 5B"/>
    <property type="match status" value="1"/>
</dbReference>
<dbReference type="InterPro" id="IPR005225">
    <property type="entry name" value="Small_GTP-bd"/>
</dbReference>
<dbReference type="PATRIC" id="fig|1706438.3.peg.1004"/>
<reference evidence="14 15" key="1">
    <citation type="journal article" date="2016" name="ISME J.">
        <title>Chasing the elusive Euryarchaeota class WSA2: genomes reveal a uniquely fastidious methyl-reducing methanogen.</title>
        <authorList>
            <person name="Nobu M.K."/>
            <person name="Narihiro T."/>
            <person name="Kuroda K."/>
            <person name="Mei R."/>
            <person name="Liu W.T."/>
        </authorList>
    </citation>
    <scope>NUCLEOTIDE SEQUENCE [LARGE SCALE GENOMIC DNA]</scope>
    <source>
        <strain evidence="11">B03fssc0709_Meth_Bin005</strain>
        <strain evidence="12">B15fssc0709_Meth_Bin003</strain>
        <strain evidence="13">BMIXfssc0709_Meth_Bin006</strain>
    </source>
</reference>
<sequence>MIRQPIISVLGHVDHGKTSLLDYIRGTAVASREAGGITQHIGATEVPIDTVRAICGKDFDKWGIKLPGLLFIDTPGHKAFTNLRSRGGSLSDLAVLIVDINEGLQPQTLESINILKNYKTPFVMALNKIDRINGFKILPKSSFNIVLSQQNESVKSMLDQKIWDFQAKMYEQGFDCDIYNKISDYTKKIAMVPVSAKTGMGVSDLLLLIAGLSQKFLKNKLEIDENDPGKATILEVKEEKGLGMTLDVIIYDGVIKRKDNIVFGGKDGIYSTNVRALLKPKPLDEIRDPRKKFDSVESQYAAAGIKISAPDLEKALAGSPLYVATDIEATKKEISKEIKSIKIENNSSGVIIKTDTLGSLEAIVMELKELGINIRRADIGDVTKQDMIEAKSVKMDDKVSAVVFAFNSRILPDAKEVAAKEEIKIFESDIIYKLIEDYELWKKEELEKQKKQKFEGVTRPGKIELMHHHVFRVTKPAIVGVRVLRGRIKTDVSLIKDDGKNVGTVKTLKDKNDFLKEALQGKEIACAIDGPTVGRQIKEGDILYVNIPLPDYKKLKFEIYNELTQDEKEILDEFIVIKRKEDSLWGI</sequence>
<dbReference type="PATRIC" id="fig|1706437.3.peg.1069"/>
<dbReference type="PANTHER" id="PTHR43381">
    <property type="entry name" value="TRANSLATION INITIATION FACTOR IF-2-RELATED"/>
    <property type="match status" value="1"/>
</dbReference>
<dbReference type="NCBIfam" id="NF011418">
    <property type="entry name" value="PRK14845.1"/>
    <property type="match status" value="1"/>
</dbReference>
<dbReference type="GO" id="GO:0003924">
    <property type="term" value="F:GTPase activity"/>
    <property type="evidence" value="ECO:0007669"/>
    <property type="project" value="UniProtKB-UniRule"/>
</dbReference>
<dbReference type="EMBL" id="LNGE01000032">
    <property type="protein sequence ID" value="KYC45067.1"/>
    <property type="molecule type" value="Genomic_DNA"/>
</dbReference>
<keyword evidence="5 8" id="KW-0648">Protein biosynthesis</keyword>
<comment type="function">
    <text evidence="7 8 9">Function in general translation initiation by promoting the binding of the formylmethionine-tRNA to ribosomes. Seems to function along with eIF-2.</text>
</comment>
<evidence type="ECO:0000313" key="14">
    <source>
        <dbReference type="Proteomes" id="UP000091929"/>
    </source>
</evidence>